<protein>
    <submittedName>
        <fullName evidence="2">SOS-response repressor and protease LexA</fullName>
        <ecNumber evidence="2">3.4.21.88</ecNumber>
    </submittedName>
</protein>
<proteinExistence type="predicted"/>
<accession>A0A6J4RTD9</accession>
<evidence type="ECO:0000256" key="1">
    <source>
        <dbReference type="SAM" id="MobiDB-lite"/>
    </source>
</evidence>
<feature type="compositionally biased region" description="Basic and acidic residues" evidence="1">
    <location>
        <begin position="96"/>
        <end position="107"/>
    </location>
</feature>
<evidence type="ECO:0000313" key="2">
    <source>
        <dbReference type="EMBL" id="CAA9481602.1"/>
    </source>
</evidence>
<organism evidence="2">
    <name type="scientific">uncultured Solirubrobacteraceae bacterium</name>
    <dbReference type="NCBI Taxonomy" id="1162706"/>
    <lineage>
        <taxon>Bacteria</taxon>
        <taxon>Bacillati</taxon>
        <taxon>Actinomycetota</taxon>
        <taxon>Thermoleophilia</taxon>
        <taxon>Solirubrobacterales</taxon>
        <taxon>Solirubrobacteraceae</taxon>
        <taxon>environmental samples</taxon>
    </lineage>
</organism>
<reference evidence="2" key="1">
    <citation type="submission" date="2020-02" db="EMBL/GenBank/DDBJ databases">
        <authorList>
            <person name="Meier V. D."/>
        </authorList>
    </citation>
    <scope>NUCLEOTIDE SEQUENCE</scope>
    <source>
        <strain evidence="2">AVDCRST_MAG38</strain>
    </source>
</reference>
<dbReference type="GO" id="GO:0004252">
    <property type="term" value="F:serine-type endopeptidase activity"/>
    <property type="evidence" value="ECO:0007669"/>
    <property type="project" value="UniProtKB-EC"/>
</dbReference>
<name>A0A6J4RTD9_9ACTN</name>
<feature type="region of interest" description="Disordered" evidence="1">
    <location>
        <begin position="27"/>
        <end position="208"/>
    </location>
</feature>
<gene>
    <name evidence="2" type="ORF">AVDCRST_MAG38-2067</name>
</gene>
<sequence>GFRAQAHHTPAGDLRVHRLVLVGTRLSADGPRHRQGRRARLVLDGARPSRQPGEGRAAAPRSHQAAGHRAARSGGRRGEVGRAHAGAAADRACRRRSADPRRGEHRGLRGGASAGRRRGRRVRAARQRRVDEERRHPRWRLRGGAPAADRPRRRDRRRDGGGGGDGQALLPRGRSHPAGTGERDDGADPVSRRPGHRAGRRRLPERVM</sequence>
<keyword evidence="2" id="KW-0378">Hydrolase</keyword>
<dbReference type="GO" id="GO:0006508">
    <property type="term" value="P:proteolysis"/>
    <property type="evidence" value="ECO:0007669"/>
    <property type="project" value="UniProtKB-KW"/>
</dbReference>
<keyword evidence="2" id="KW-0645">Protease</keyword>
<feature type="compositionally biased region" description="Basic and acidic residues" evidence="1">
    <location>
        <begin position="149"/>
        <end position="160"/>
    </location>
</feature>
<dbReference type="AlphaFoldDB" id="A0A6J4RTD9"/>
<feature type="compositionally biased region" description="Basic residues" evidence="1">
    <location>
        <begin position="115"/>
        <end position="127"/>
    </location>
</feature>
<feature type="non-terminal residue" evidence="2">
    <location>
        <position position="208"/>
    </location>
</feature>
<feature type="non-terminal residue" evidence="2">
    <location>
        <position position="1"/>
    </location>
</feature>
<dbReference type="EC" id="3.4.21.88" evidence="2"/>
<dbReference type="EMBL" id="CADCVJ010000174">
    <property type="protein sequence ID" value="CAA9481602.1"/>
    <property type="molecule type" value="Genomic_DNA"/>
</dbReference>